<evidence type="ECO:0000313" key="3">
    <source>
        <dbReference type="Proteomes" id="UP000196778"/>
    </source>
</evidence>
<dbReference type="Proteomes" id="UP000196778">
    <property type="component" value="Unassembled WGS sequence"/>
</dbReference>
<dbReference type="EMBL" id="FUKR01000053">
    <property type="protein sequence ID" value="SJN35316.1"/>
    <property type="molecule type" value="Genomic_DNA"/>
</dbReference>
<name>A0A1R4JTG6_9MICO</name>
<sequence length="38" mass="4173">MCATRGVPPSLGACVASRRQDTAPPRHRPSEETRGHMR</sequence>
<organism evidence="2 3">
    <name type="scientific">Mycetocola reblochoni REB411</name>
    <dbReference type="NCBI Taxonomy" id="1255698"/>
    <lineage>
        <taxon>Bacteria</taxon>
        <taxon>Bacillati</taxon>
        <taxon>Actinomycetota</taxon>
        <taxon>Actinomycetes</taxon>
        <taxon>Micrococcales</taxon>
        <taxon>Microbacteriaceae</taxon>
        <taxon>Mycetocola</taxon>
    </lineage>
</organism>
<reference evidence="3" key="1">
    <citation type="submission" date="2017-02" db="EMBL/GenBank/DDBJ databases">
        <authorList>
            <person name="Dridi B."/>
        </authorList>
    </citation>
    <scope>NUCLEOTIDE SEQUENCE [LARGE SCALE GENOMIC DNA]</scope>
    <source>
        <strain evidence="3">EB411</strain>
    </source>
</reference>
<gene>
    <name evidence="2" type="ORF">FM119_09365</name>
</gene>
<proteinExistence type="predicted"/>
<evidence type="ECO:0000313" key="2">
    <source>
        <dbReference type="EMBL" id="SJN35316.1"/>
    </source>
</evidence>
<feature type="compositionally biased region" description="Basic and acidic residues" evidence="1">
    <location>
        <begin position="28"/>
        <end position="38"/>
    </location>
</feature>
<evidence type="ECO:0000256" key="1">
    <source>
        <dbReference type="SAM" id="MobiDB-lite"/>
    </source>
</evidence>
<keyword evidence="3" id="KW-1185">Reference proteome</keyword>
<dbReference type="AlphaFoldDB" id="A0A1R4JTG6"/>
<accession>A0A1R4JTG6</accession>
<protein>
    <submittedName>
        <fullName evidence="2">Uncharacterized protein</fullName>
    </submittedName>
</protein>
<feature type="region of interest" description="Disordered" evidence="1">
    <location>
        <begin position="1"/>
        <end position="38"/>
    </location>
</feature>